<evidence type="ECO:0000313" key="5">
    <source>
        <dbReference type="Proteomes" id="UP001165083"/>
    </source>
</evidence>
<proteinExistence type="predicted"/>
<dbReference type="GO" id="GO:0005524">
    <property type="term" value="F:ATP binding"/>
    <property type="evidence" value="ECO:0007669"/>
    <property type="project" value="InterPro"/>
</dbReference>
<evidence type="ECO:0000259" key="3">
    <source>
        <dbReference type="PROSITE" id="PS50011"/>
    </source>
</evidence>
<evidence type="ECO:0000256" key="1">
    <source>
        <dbReference type="SAM" id="Phobius"/>
    </source>
</evidence>
<feature type="signal peptide" evidence="2">
    <location>
        <begin position="1"/>
        <end position="17"/>
    </location>
</feature>
<protein>
    <submittedName>
        <fullName evidence="4">Unnamed protein product</fullName>
    </submittedName>
</protein>
<keyword evidence="5" id="KW-1185">Reference proteome</keyword>
<keyword evidence="2" id="KW-0732">Signal</keyword>
<feature type="chain" id="PRO_5040987834" evidence="2">
    <location>
        <begin position="18"/>
        <end position="681"/>
    </location>
</feature>
<organism evidence="4 5">
    <name type="scientific">Phytophthora lilii</name>
    <dbReference type="NCBI Taxonomy" id="2077276"/>
    <lineage>
        <taxon>Eukaryota</taxon>
        <taxon>Sar</taxon>
        <taxon>Stramenopiles</taxon>
        <taxon>Oomycota</taxon>
        <taxon>Peronosporomycetes</taxon>
        <taxon>Peronosporales</taxon>
        <taxon>Peronosporaceae</taxon>
        <taxon>Phytophthora</taxon>
    </lineage>
</organism>
<dbReference type="PANTHER" id="PTHR44329">
    <property type="entry name" value="SERINE/THREONINE-PROTEIN KINASE TNNI3K-RELATED"/>
    <property type="match status" value="1"/>
</dbReference>
<comment type="caution">
    <text evidence="4">The sequence shown here is derived from an EMBL/GenBank/DDBJ whole genome shotgun (WGS) entry which is preliminary data.</text>
</comment>
<dbReference type="InterPro" id="IPR000719">
    <property type="entry name" value="Prot_kinase_dom"/>
</dbReference>
<reference evidence="4" key="1">
    <citation type="submission" date="2023-04" db="EMBL/GenBank/DDBJ databases">
        <title>Phytophthora lilii NBRC 32176.</title>
        <authorList>
            <person name="Ichikawa N."/>
            <person name="Sato H."/>
            <person name="Tonouchi N."/>
        </authorList>
    </citation>
    <scope>NUCLEOTIDE SEQUENCE</scope>
    <source>
        <strain evidence="4">NBRC 32176</strain>
    </source>
</reference>
<gene>
    <name evidence="4" type="ORF">Plil01_000362200</name>
</gene>
<accession>A0A9W6TJ83</accession>
<feature type="domain" description="Protein kinase" evidence="3">
    <location>
        <begin position="357"/>
        <end position="644"/>
    </location>
</feature>
<feature type="transmembrane region" description="Helical" evidence="1">
    <location>
        <begin position="259"/>
        <end position="282"/>
    </location>
</feature>
<dbReference type="EMBL" id="BSXW01000143">
    <property type="protein sequence ID" value="GMF13110.1"/>
    <property type="molecule type" value="Genomic_DNA"/>
</dbReference>
<dbReference type="Proteomes" id="UP001165083">
    <property type="component" value="Unassembled WGS sequence"/>
</dbReference>
<evidence type="ECO:0000256" key="2">
    <source>
        <dbReference type="SAM" id="SignalP"/>
    </source>
</evidence>
<dbReference type="InterPro" id="IPR011009">
    <property type="entry name" value="Kinase-like_dom_sf"/>
</dbReference>
<dbReference type="GO" id="GO:0004674">
    <property type="term" value="F:protein serine/threonine kinase activity"/>
    <property type="evidence" value="ECO:0007669"/>
    <property type="project" value="TreeGrafter"/>
</dbReference>
<sequence length="681" mass="74613">MHRLLPLLAVLLRMARAENFALMAVSARMAQLIGSGVESPKLKLNTTLPVEVQYLLTEKDLAWRDLGGTLQRLVLWDEGYVVTSSNKTREVKVRCDLAMDDVVVSRDEFQGLKNCPSTPCNDPVSGARVLRGTICADSQIRHVAKCAVLVSDSEANAASVDVETSLIWAEEGNNTDIPVPTVYRHSLKTFAITLQTPSSSVSCPQQLSLVIPCTIVDSTANTSEWCTPRKSGIVTGLLQDLIDYRQGQTNGSTTGTSGMLIAIGVVAVALVVVLCIIGFVFVRHLLRQRKNPKAKLELVDKSPLEYCALTPEGVFFVGSSDSNGATGSMSSEFSDLEVELETEVRKGYSSASGTSEVDYSDALGASQVLLLFQNDPVVVALRVPIIDVNGDKMISRGRDKSPNEVLVGTLGSREVVLKRLRVSKRNDISAVERLAREIRMAATLEHPNIVNLVGIAWNSFQNLMAIWEYHRSGDLRRALRSGRKSQHWTWTQQKLQIAMGILRGLSFLHTHAPPIIHGAIEPRHILLDSATGEPALCGLGHCAGRTSTSTSEPQLTQTGEGNIWKSPEVLAECNFSEQSDIYSFGVVLVALDTGKLLTDVASPDLLELLTPVCPEFIREIAKNCLHTDPNARPTSRDLLHHLEEISGMSSHWPSCEYPKRDKSGLRIDYEEDQIVRALFCL</sequence>
<dbReference type="PROSITE" id="PS50011">
    <property type="entry name" value="PROTEIN_KINASE_DOM"/>
    <property type="match status" value="1"/>
</dbReference>
<keyword evidence="1" id="KW-1133">Transmembrane helix</keyword>
<name>A0A9W6TJ83_9STRA</name>
<keyword evidence="1" id="KW-0472">Membrane</keyword>
<keyword evidence="1" id="KW-0812">Transmembrane</keyword>
<dbReference type="AlphaFoldDB" id="A0A9W6TJ83"/>
<dbReference type="Pfam" id="PF00069">
    <property type="entry name" value="Pkinase"/>
    <property type="match status" value="1"/>
</dbReference>
<dbReference type="Gene3D" id="1.10.510.10">
    <property type="entry name" value="Transferase(Phosphotransferase) domain 1"/>
    <property type="match status" value="1"/>
</dbReference>
<dbReference type="OrthoDB" id="4062651at2759"/>
<dbReference type="SUPFAM" id="SSF56112">
    <property type="entry name" value="Protein kinase-like (PK-like)"/>
    <property type="match status" value="1"/>
</dbReference>
<dbReference type="PANTHER" id="PTHR44329:SF214">
    <property type="entry name" value="PROTEIN KINASE DOMAIN-CONTAINING PROTEIN"/>
    <property type="match status" value="1"/>
</dbReference>
<evidence type="ECO:0000313" key="4">
    <source>
        <dbReference type="EMBL" id="GMF13110.1"/>
    </source>
</evidence>
<dbReference type="InterPro" id="IPR051681">
    <property type="entry name" value="Ser/Thr_Kinases-Pseudokinases"/>
</dbReference>